<evidence type="ECO:0000313" key="2">
    <source>
        <dbReference type="Proteomes" id="UP000680365"/>
    </source>
</evidence>
<protein>
    <submittedName>
        <fullName evidence="1">Uncharacterized protein</fullName>
    </submittedName>
</protein>
<name>A0ABS5QLS2_9BACT</name>
<sequence length="144" mass="17043">MEIKFMGGNNLSILGDNNLDIDIKNNNLFINFDEAKKDNLVDGFFYEKIGNKSYLIKYFDKKIIILNEEYLLNFETKIDAIFVDIINNKINIESLLFFKSRFIIPIGFFDRFHYKEYLTNFSREIMLNNISTPKVIKVGQYIIL</sequence>
<dbReference type="Proteomes" id="UP000680365">
    <property type="component" value="Unassembled WGS sequence"/>
</dbReference>
<evidence type="ECO:0000313" key="1">
    <source>
        <dbReference type="EMBL" id="MBS8122146.1"/>
    </source>
</evidence>
<proteinExistence type="predicted"/>
<gene>
    <name evidence="1" type="ORF">VAMP_125n81</name>
</gene>
<accession>A0ABS5QLS2</accession>
<dbReference type="EMBL" id="JAEDAM010000045">
    <property type="protein sequence ID" value="MBS8122146.1"/>
    <property type="molecule type" value="Genomic_DNA"/>
</dbReference>
<comment type="caution">
    <text evidence="1">The sequence shown here is derived from an EMBL/GenBank/DDBJ whole genome shotgun (WGS) entry which is preliminary data.</text>
</comment>
<reference evidence="1 2" key="1">
    <citation type="journal article" date="2021" name="Nat. Commun.">
        <title>Reductive evolution and unique predatory mode in the CPR bacterium Vampirococcus lugosii.</title>
        <authorList>
            <person name="Moreira D."/>
            <person name="Zivanovic Y."/>
            <person name="Lopez-Archilla A.I."/>
            <person name="Iniesto M."/>
            <person name="Lopez-Garcia P."/>
        </authorList>
    </citation>
    <scope>NUCLEOTIDE SEQUENCE [LARGE SCALE GENOMIC DNA]</scope>
    <source>
        <strain evidence="1">Chiprana</strain>
    </source>
</reference>
<organism evidence="1 2">
    <name type="scientific">Candidatus Vampirococcus lugosii</name>
    <dbReference type="NCBI Taxonomy" id="2789015"/>
    <lineage>
        <taxon>Bacteria</taxon>
        <taxon>Candidatus Absconditibacteriota</taxon>
        <taxon>Vampirococcus</taxon>
    </lineage>
</organism>
<dbReference type="RefSeq" id="WP_213349398.1">
    <property type="nucleotide sequence ID" value="NZ_JAEDAM010000045.1"/>
</dbReference>
<keyword evidence="2" id="KW-1185">Reference proteome</keyword>